<evidence type="ECO:0000256" key="3">
    <source>
        <dbReference type="ARBA" id="ARBA00022982"/>
    </source>
</evidence>
<dbReference type="SUPFAM" id="SSF48452">
    <property type="entry name" value="TPR-like"/>
    <property type="match status" value="1"/>
</dbReference>
<dbReference type="PANTHER" id="PTHR45663">
    <property type="entry name" value="GEO12009P1"/>
    <property type="match status" value="1"/>
</dbReference>
<dbReference type="SUPFAM" id="SSF52833">
    <property type="entry name" value="Thioredoxin-like"/>
    <property type="match status" value="1"/>
</dbReference>
<keyword evidence="4" id="KW-1015">Disulfide bond</keyword>
<dbReference type="EMBL" id="JAZHOU010000002">
    <property type="protein sequence ID" value="MEF3078962.1"/>
    <property type="molecule type" value="Genomic_DNA"/>
</dbReference>
<reference evidence="9 10" key="1">
    <citation type="submission" date="2024-02" db="EMBL/GenBank/DDBJ databases">
        <title>Winogradskyella poriferorum JCM 12885.</title>
        <authorList>
            <person name="Zhang D.-F."/>
            <person name="Fu Z.-Y."/>
        </authorList>
    </citation>
    <scope>NUCLEOTIDE SEQUENCE [LARGE SCALE GENOMIC DNA]</scope>
    <source>
        <strain evidence="9 10">JCM 12885</strain>
    </source>
</reference>
<dbReference type="PROSITE" id="PS00194">
    <property type="entry name" value="THIOREDOXIN_1"/>
    <property type="match status" value="1"/>
</dbReference>
<accession>A0ABU7W4S4</accession>
<evidence type="ECO:0000259" key="8">
    <source>
        <dbReference type="PROSITE" id="PS51352"/>
    </source>
</evidence>
<dbReference type="InterPro" id="IPR013766">
    <property type="entry name" value="Thioredoxin_domain"/>
</dbReference>
<feature type="signal peptide" evidence="7">
    <location>
        <begin position="1"/>
        <end position="19"/>
    </location>
</feature>
<dbReference type="Gene3D" id="3.40.30.10">
    <property type="entry name" value="Glutaredoxin"/>
    <property type="match status" value="1"/>
</dbReference>
<keyword evidence="10" id="KW-1185">Reference proteome</keyword>
<evidence type="ECO:0000313" key="9">
    <source>
        <dbReference type="EMBL" id="MEF3078962.1"/>
    </source>
</evidence>
<dbReference type="PROSITE" id="PS51352">
    <property type="entry name" value="THIOREDOXIN_2"/>
    <property type="match status" value="1"/>
</dbReference>
<proteinExistence type="inferred from homology"/>
<dbReference type="InterPro" id="IPR011990">
    <property type="entry name" value="TPR-like_helical_dom_sf"/>
</dbReference>
<evidence type="ECO:0000256" key="1">
    <source>
        <dbReference type="ARBA" id="ARBA00008987"/>
    </source>
</evidence>
<comment type="similarity">
    <text evidence="1">Belongs to the thioredoxin family.</text>
</comment>
<feature type="chain" id="PRO_5046512682" description="Thioredoxin" evidence="7">
    <location>
        <begin position="20"/>
        <end position="256"/>
    </location>
</feature>
<keyword evidence="2" id="KW-0813">Transport</keyword>
<evidence type="ECO:0000256" key="2">
    <source>
        <dbReference type="ARBA" id="ARBA00022448"/>
    </source>
</evidence>
<evidence type="ECO:0000256" key="6">
    <source>
        <dbReference type="NCBIfam" id="TIGR01068"/>
    </source>
</evidence>
<dbReference type="CDD" id="cd02947">
    <property type="entry name" value="TRX_family"/>
    <property type="match status" value="1"/>
</dbReference>
<evidence type="ECO:0000256" key="7">
    <source>
        <dbReference type="SAM" id="SignalP"/>
    </source>
</evidence>
<dbReference type="Proteomes" id="UP001356704">
    <property type="component" value="Unassembled WGS sequence"/>
</dbReference>
<comment type="caution">
    <text evidence="9">The sequence shown here is derived from an EMBL/GenBank/DDBJ whole genome shotgun (WGS) entry which is preliminary data.</text>
</comment>
<gene>
    <name evidence="9" type="primary">trxA</name>
    <name evidence="9" type="ORF">V1468_08110</name>
</gene>
<dbReference type="Pfam" id="PF00085">
    <property type="entry name" value="Thioredoxin"/>
    <property type="match status" value="1"/>
</dbReference>
<evidence type="ECO:0000313" key="10">
    <source>
        <dbReference type="Proteomes" id="UP001356704"/>
    </source>
</evidence>
<dbReference type="PANTHER" id="PTHR45663:SF11">
    <property type="entry name" value="GEO12009P1"/>
    <property type="match status" value="1"/>
</dbReference>
<dbReference type="PRINTS" id="PR00421">
    <property type="entry name" value="THIOREDOXIN"/>
</dbReference>
<name>A0ABU7W4S4_9FLAO</name>
<dbReference type="InterPro" id="IPR036249">
    <property type="entry name" value="Thioredoxin-like_sf"/>
</dbReference>
<feature type="domain" description="Thioredoxin" evidence="8">
    <location>
        <begin position="12"/>
        <end position="124"/>
    </location>
</feature>
<dbReference type="InterPro" id="IPR017937">
    <property type="entry name" value="Thioredoxin_CS"/>
</dbReference>
<keyword evidence="3" id="KW-0249">Electron transport</keyword>
<protein>
    <recommendedName>
        <fullName evidence="6">Thioredoxin</fullName>
    </recommendedName>
</protein>
<evidence type="ECO:0000256" key="5">
    <source>
        <dbReference type="ARBA" id="ARBA00023284"/>
    </source>
</evidence>
<dbReference type="RefSeq" id="WP_331809735.1">
    <property type="nucleotide sequence ID" value="NZ_JAZHOU010000002.1"/>
</dbReference>
<evidence type="ECO:0000256" key="4">
    <source>
        <dbReference type="ARBA" id="ARBA00023157"/>
    </source>
</evidence>
<keyword evidence="5" id="KW-0676">Redox-active center</keyword>
<keyword evidence="7" id="KW-0732">Signal</keyword>
<dbReference type="InterPro" id="IPR005746">
    <property type="entry name" value="Thioredoxin"/>
</dbReference>
<organism evidence="9 10">
    <name type="scientific">Winogradskyella poriferorum</name>
    <dbReference type="NCBI Taxonomy" id="307627"/>
    <lineage>
        <taxon>Bacteria</taxon>
        <taxon>Pseudomonadati</taxon>
        <taxon>Bacteroidota</taxon>
        <taxon>Flavobacteriia</taxon>
        <taxon>Flavobacteriales</taxon>
        <taxon>Flavobacteriaceae</taxon>
        <taxon>Winogradskyella</taxon>
    </lineage>
</organism>
<sequence length="256" mass="29473">MKKSLIVLFLFAGIMNVHAQTELTDSNAESKLLINNNRLIVLDFYATWCGPCKMMDPILKELEEEYGDRVDFYKIDVDKNQVDDALGITAMPTYLFIKNSSNLEQIEGAMSKEKMENLIKKHMDGEVEEVVVTSTDDYVETSGYDVWNKHNDSDEFGQDVLDSIWDSWEKLNSLSWHAYLEHDNIKDLLKAIKAVERSIELYANYYNTDTHAALLYKTGNYTKALKVAKKAIDYAKSEELSYDDTSELIEKIIEEM</sequence>
<dbReference type="NCBIfam" id="TIGR01068">
    <property type="entry name" value="thioredoxin"/>
    <property type="match status" value="1"/>
</dbReference>
<dbReference type="Gene3D" id="1.25.40.10">
    <property type="entry name" value="Tetratricopeptide repeat domain"/>
    <property type="match status" value="1"/>
</dbReference>